<evidence type="ECO:0000256" key="8">
    <source>
        <dbReference type="SAM" id="SignalP"/>
    </source>
</evidence>
<dbReference type="InterPro" id="IPR051906">
    <property type="entry name" value="TolC-like"/>
</dbReference>
<comment type="subcellular location">
    <subcellularLocation>
        <location evidence="1">Cell outer membrane</location>
    </subcellularLocation>
</comment>
<dbReference type="SUPFAM" id="SSF56954">
    <property type="entry name" value="Outer membrane efflux proteins (OEP)"/>
    <property type="match status" value="1"/>
</dbReference>
<organism evidence="9 10">
    <name type="scientific">Taibaiella lutea</name>
    <dbReference type="NCBI Taxonomy" id="2608001"/>
    <lineage>
        <taxon>Bacteria</taxon>
        <taxon>Pseudomonadati</taxon>
        <taxon>Bacteroidota</taxon>
        <taxon>Chitinophagia</taxon>
        <taxon>Chitinophagales</taxon>
        <taxon>Chitinophagaceae</taxon>
        <taxon>Taibaiella</taxon>
    </lineage>
</organism>
<comment type="similarity">
    <text evidence="2">Belongs to the outer membrane factor (OMF) (TC 1.B.17) family.</text>
</comment>
<evidence type="ECO:0000256" key="5">
    <source>
        <dbReference type="ARBA" id="ARBA00022692"/>
    </source>
</evidence>
<proteinExistence type="inferred from homology"/>
<dbReference type="InterPro" id="IPR003423">
    <property type="entry name" value="OMP_efflux"/>
</dbReference>
<dbReference type="Proteomes" id="UP000323632">
    <property type="component" value="Unassembled WGS sequence"/>
</dbReference>
<evidence type="ECO:0000313" key="10">
    <source>
        <dbReference type="Proteomes" id="UP000323632"/>
    </source>
</evidence>
<comment type="caution">
    <text evidence="9">The sequence shown here is derived from an EMBL/GenBank/DDBJ whole genome shotgun (WGS) entry which is preliminary data.</text>
</comment>
<evidence type="ECO:0000313" key="9">
    <source>
        <dbReference type="EMBL" id="KAA5536493.1"/>
    </source>
</evidence>
<accession>A0A5M6CN70</accession>
<protein>
    <submittedName>
        <fullName evidence="9">TolC family protein</fullName>
    </submittedName>
</protein>
<keyword evidence="5" id="KW-0812">Transmembrane</keyword>
<keyword evidence="4" id="KW-1134">Transmembrane beta strand</keyword>
<evidence type="ECO:0000256" key="2">
    <source>
        <dbReference type="ARBA" id="ARBA00007613"/>
    </source>
</evidence>
<keyword evidence="6" id="KW-0472">Membrane</keyword>
<evidence type="ECO:0000256" key="6">
    <source>
        <dbReference type="ARBA" id="ARBA00023136"/>
    </source>
</evidence>
<dbReference type="RefSeq" id="WP_150031070.1">
    <property type="nucleotide sequence ID" value="NZ_VWSH01000001.1"/>
</dbReference>
<dbReference type="AlphaFoldDB" id="A0A5M6CN70"/>
<feature type="chain" id="PRO_5024328279" evidence="8">
    <location>
        <begin position="21"/>
        <end position="439"/>
    </location>
</feature>
<keyword evidence="8" id="KW-0732">Signal</keyword>
<dbReference type="GO" id="GO:0009279">
    <property type="term" value="C:cell outer membrane"/>
    <property type="evidence" value="ECO:0007669"/>
    <property type="project" value="UniProtKB-SubCell"/>
</dbReference>
<evidence type="ECO:0000256" key="3">
    <source>
        <dbReference type="ARBA" id="ARBA00022448"/>
    </source>
</evidence>
<gene>
    <name evidence="9" type="ORF">F0919_02155</name>
</gene>
<keyword evidence="3" id="KW-0813">Transport</keyword>
<dbReference type="GO" id="GO:1990281">
    <property type="term" value="C:efflux pump complex"/>
    <property type="evidence" value="ECO:0007669"/>
    <property type="project" value="TreeGrafter"/>
</dbReference>
<reference evidence="9 10" key="1">
    <citation type="submission" date="2019-09" db="EMBL/GenBank/DDBJ databases">
        <title>Genome sequence and assembly of Taibaiella sp.</title>
        <authorList>
            <person name="Chhetri G."/>
        </authorList>
    </citation>
    <scope>NUCLEOTIDE SEQUENCE [LARGE SCALE GENOMIC DNA]</scope>
    <source>
        <strain evidence="9 10">KVB11</strain>
    </source>
</reference>
<evidence type="ECO:0000256" key="7">
    <source>
        <dbReference type="ARBA" id="ARBA00023237"/>
    </source>
</evidence>
<evidence type="ECO:0000256" key="1">
    <source>
        <dbReference type="ARBA" id="ARBA00004442"/>
    </source>
</evidence>
<keyword evidence="10" id="KW-1185">Reference proteome</keyword>
<dbReference type="PANTHER" id="PTHR30026">
    <property type="entry name" value="OUTER MEMBRANE PROTEIN TOLC"/>
    <property type="match status" value="1"/>
</dbReference>
<name>A0A5M6CN70_9BACT</name>
<keyword evidence="7" id="KW-0998">Cell outer membrane</keyword>
<dbReference type="EMBL" id="VWSH01000001">
    <property type="protein sequence ID" value="KAA5536493.1"/>
    <property type="molecule type" value="Genomic_DNA"/>
</dbReference>
<evidence type="ECO:0000256" key="4">
    <source>
        <dbReference type="ARBA" id="ARBA00022452"/>
    </source>
</evidence>
<sequence>MRKKIIFSVIASLMCLMVRAQDTTVNGPILTLKDAIDIALDQNFNIRIAKVSLEQAKANNTIGNAGMLPTISAIGTLSKSITDAKIELATGAEQNRHNAQATTLGGAAQLNWTLFDGLRMFIAKDRLNEMEQIGNIQLRSQVQATVSQVIISYSSVVYEKQQLIALDTAMSLAYSRMTIAKKNFEVGTSAKTDYLQAQVDYNASKYASILQDAKLRQLKDSLMLLLSRDQFADFDVEDSLKLNPDLTFNAKELWMSDNFDVQLAAEQKQLSVFDLALTKRLQIPTLNLAASYNYNRLQNDAGATLFNRTYGPQVGLNLNLPIFDGFNLQRQKKVARLEVNRQDLLYQYTQSRVAMQYRVAWRAYKNALEGLNLEKENIKYAAENVMIQQARFKVGVSNTLELREAENSYVAALTRLVDAGYTLKVAEIKLLVIENKLVR</sequence>
<dbReference type="GO" id="GO:0015288">
    <property type="term" value="F:porin activity"/>
    <property type="evidence" value="ECO:0007669"/>
    <property type="project" value="TreeGrafter"/>
</dbReference>
<dbReference type="PANTHER" id="PTHR30026:SF20">
    <property type="entry name" value="OUTER MEMBRANE PROTEIN TOLC"/>
    <property type="match status" value="1"/>
</dbReference>
<dbReference type="Gene3D" id="1.20.1600.10">
    <property type="entry name" value="Outer membrane efflux proteins (OEP)"/>
    <property type="match status" value="1"/>
</dbReference>
<feature type="signal peptide" evidence="8">
    <location>
        <begin position="1"/>
        <end position="20"/>
    </location>
</feature>
<dbReference type="Pfam" id="PF02321">
    <property type="entry name" value="OEP"/>
    <property type="match status" value="2"/>
</dbReference>
<dbReference type="GO" id="GO:0015562">
    <property type="term" value="F:efflux transmembrane transporter activity"/>
    <property type="evidence" value="ECO:0007669"/>
    <property type="project" value="InterPro"/>
</dbReference>